<gene>
    <name evidence="5" type="ORF">H8698_01070</name>
</gene>
<evidence type="ECO:0000259" key="4">
    <source>
        <dbReference type="PROSITE" id="PS01124"/>
    </source>
</evidence>
<proteinExistence type="predicted"/>
<feature type="domain" description="HTH araC/xylS-type" evidence="4">
    <location>
        <begin position="195"/>
        <end position="293"/>
    </location>
</feature>
<protein>
    <submittedName>
        <fullName evidence="5">Helix-turn-helix transcriptional regulator</fullName>
    </submittedName>
</protein>
<reference evidence="5" key="1">
    <citation type="submission" date="2020-08" db="EMBL/GenBank/DDBJ databases">
        <title>Genome public.</title>
        <authorList>
            <person name="Liu C."/>
            <person name="Sun Q."/>
        </authorList>
    </citation>
    <scope>NUCLEOTIDE SEQUENCE</scope>
    <source>
        <strain evidence="5">H8</strain>
    </source>
</reference>
<keyword evidence="2" id="KW-0238">DNA-binding</keyword>
<dbReference type="Proteomes" id="UP000611762">
    <property type="component" value="Unassembled WGS sequence"/>
</dbReference>
<dbReference type="InterPro" id="IPR014710">
    <property type="entry name" value="RmlC-like_jellyroll"/>
</dbReference>
<dbReference type="PANTHER" id="PTHR43280:SF28">
    <property type="entry name" value="HTH-TYPE TRANSCRIPTIONAL ACTIVATOR RHAS"/>
    <property type="match status" value="1"/>
</dbReference>
<keyword evidence="1" id="KW-0805">Transcription regulation</keyword>
<dbReference type="Pfam" id="PF02311">
    <property type="entry name" value="AraC_binding"/>
    <property type="match status" value="1"/>
</dbReference>
<comment type="caution">
    <text evidence="5">The sequence shown here is derived from an EMBL/GenBank/DDBJ whole genome shotgun (WGS) entry which is preliminary data.</text>
</comment>
<dbReference type="GO" id="GO:0003700">
    <property type="term" value="F:DNA-binding transcription factor activity"/>
    <property type="evidence" value="ECO:0007669"/>
    <property type="project" value="InterPro"/>
</dbReference>
<dbReference type="RefSeq" id="WP_249310766.1">
    <property type="nucleotide sequence ID" value="NZ_JACRSU010000001.1"/>
</dbReference>
<dbReference type="PROSITE" id="PS01124">
    <property type="entry name" value="HTH_ARAC_FAMILY_2"/>
    <property type="match status" value="1"/>
</dbReference>
<dbReference type="EMBL" id="JACRSU010000001">
    <property type="protein sequence ID" value="MBC8539566.1"/>
    <property type="molecule type" value="Genomic_DNA"/>
</dbReference>
<dbReference type="InterPro" id="IPR009057">
    <property type="entry name" value="Homeodomain-like_sf"/>
</dbReference>
<evidence type="ECO:0000313" key="5">
    <source>
        <dbReference type="EMBL" id="MBC8539566.1"/>
    </source>
</evidence>
<dbReference type="SUPFAM" id="SSF46689">
    <property type="entry name" value="Homeodomain-like"/>
    <property type="match status" value="2"/>
</dbReference>
<dbReference type="SMART" id="SM00342">
    <property type="entry name" value="HTH_ARAC"/>
    <property type="match status" value="1"/>
</dbReference>
<dbReference type="Gene3D" id="1.10.10.60">
    <property type="entry name" value="Homeodomain-like"/>
    <property type="match status" value="2"/>
</dbReference>
<sequence>MPNSDQLPRAWDELVEKLTYMPAIVKTIEKIHDTNWSMTANRHDHFEMVYIKKGTAVFQIEGIDVSMTPHSIVIIKPGRSHKFVVKSDVCEFIVLSFTFKTQKNELDSHVSLTDFIEYIEDEATGDYLHLTLSKKNDIVHVMNRILRERMKYQVWGDFLSCLLIIELFVLLSRTLKQEWEQSAKNRNLKLHELLGIAKEYIDNNYDKDLTLTQVAKYIYLSDSYFAHSFKDKFGISPKSYILKVRIEAAKEYLQNTDVKVADVAKMVGFSSQQRFNDIFRKHENVTPLSYRQKCKIDRLNVSDYQNRIPPKDAE</sequence>
<dbReference type="Gene3D" id="2.60.120.10">
    <property type="entry name" value="Jelly Rolls"/>
    <property type="match status" value="1"/>
</dbReference>
<keyword evidence="6" id="KW-1185">Reference proteome</keyword>
<dbReference type="Pfam" id="PF12833">
    <property type="entry name" value="HTH_18"/>
    <property type="match status" value="1"/>
</dbReference>
<dbReference type="SUPFAM" id="SSF51215">
    <property type="entry name" value="Regulatory protein AraC"/>
    <property type="match status" value="1"/>
</dbReference>
<dbReference type="InterPro" id="IPR020449">
    <property type="entry name" value="Tscrpt_reg_AraC-type_HTH"/>
</dbReference>
<name>A0A926DJU8_9FIRM</name>
<dbReference type="InterPro" id="IPR003313">
    <property type="entry name" value="AraC-bd"/>
</dbReference>
<accession>A0A926DJU8</accession>
<evidence type="ECO:0000256" key="2">
    <source>
        <dbReference type="ARBA" id="ARBA00023125"/>
    </source>
</evidence>
<dbReference type="AlphaFoldDB" id="A0A926DJU8"/>
<dbReference type="InterPro" id="IPR018060">
    <property type="entry name" value="HTH_AraC"/>
</dbReference>
<keyword evidence="3" id="KW-0804">Transcription</keyword>
<dbReference type="GO" id="GO:0043565">
    <property type="term" value="F:sequence-specific DNA binding"/>
    <property type="evidence" value="ECO:0007669"/>
    <property type="project" value="InterPro"/>
</dbReference>
<evidence type="ECO:0000256" key="3">
    <source>
        <dbReference type="ARBA" id="ARBA00023163"/>
    </source>
</evidence>
<evidence type="ECO:0000256" key="1">
    <source>
        <dbReference type="ARBA" id="ARBA00023015"/>
    </source>
</evidence>
<dbReference type="InterPro" id="IPR037923">
    <property type="entry name" value="HTH-like"/>
</dbReference>
<organism evidence="5 6">
    <name type="scientific">Congzhengia minquanensis</name>
    <dbReference type="NCBI Taxonomy" id="2763657"/>
    <lineage>
        <taxon>Bacteria</taxon>
        <taxon>Bacillati</taxon>
        <taxon>Bacillota</taxon>
        <taxon>Clostridia</taxon>
        <taxon>Eubacteriales</taxon>
        <taxon>Oscillospiraceae</taxon>
        <taxon>Congzhengia</taxon>
    </lineage>
</organism>
<evidence type="ECO:0000313" key="6">
    <source>
        <dbReference type="Proteomes" id="UP000611762"/>
    </source>
</evidence>
<dbReference type="PANTHER" id="PTHR43280">
    <property type="entry name" value="ARAC-FAMILY TRANSCRIPTIONAL REGULATOR"/>
    <property type="match status" value="1"/>
</dbReference>
<dbReference type="PRINTS" id="PR00032">
    <property type="entry name" value="HTHARAC"/>
</dbReference>